<protein>
    <submittedName>
        <fullName evidence="1">Uncharacterized protein</fullName>
    </submittedName>
</protein>
<gene>
    <name evidence="1" type="ORF">GDO86_002193</name>
</gene>
<reference evidence="1" key="1">
    <citation type="thesis" date="2020" institute="ProQuest LLC" country="789 East Eisenhower Parkway, Ann Arbor, MI, USA">
        <title>Comparative Genomics and Chromosome Evolution.</title>
        <authorList>
            <person name="Mudd A.B."/>
        </authorList>
    </citation>
    <scope>NUCLEOTIDE SEQUENCE</scope>
    <source>
        <strain evidence="1">Female2</strain>
        <tissue evidence="1">Blood</tissue>
    </source>
</reference>
<feature type="non-terminal residue" evidence="1">
    <location>
        <position position="66"/>
    </location>
</feature>
<name>A0A8T2KJ27_9PIPI</name>
<comment type="caution">
    <text evidence="1">The sequence shown here is derived from an EMBL/GenBank/DDBJ whole genome shotgun (WGS) entry which is preliminary data.</text>
</comment>
<dbReference type="AlphaFoldDB" id="A0A8T2KJ27"/>
<dbReference type="EMBL" id="JAACNH010000001">
    <property type="protein sequence ID" value="KAG8456312.1"/>
    <property type="molecule type" value="Genomic_DNA"/>
</dbReference>
<sequence length="66" mass="7300">RRCGQAVWGTLVSNGIMWGGTGLPQTCDQSHEGEENEQFVHFTAAGSELKICMQCGGCEIRNLWRD</sequence>
<keyword evidence="2" id="KW-1185">Reference proteome</keyword>
<evidence type="ECO:0000313" key="1">
    <source>
        <dbReference type="EMBL" id="KAG8456312.1"/>
    </source>
</evidence>
<accession>A0A8T2KJ27</accession>
<evidence type="ECO:0000313" key="2">
    <source>
        <dbReference type="Proteomes" id="UP000812440"/>
    </source>
</evidence>
<proteinExistence type="predicted"/>
<organism evidence="1 2">
    <name type="scientific">Hymenochirus boettgeri</name>
    <name type="common">Congo dwarf clawed frog</name>
    <dbReference type="NCBI Taxonomy" id="247094"/>
    <lineage>
        <taxon>Eukaryota</taxon>
        <taxon>Metazoa</taxon>
        <taxon>Chordata</taxon>
        <taxon>Craniata</taxon>
        <taxon>Vertebrata</taxon>
        <taxon>Euteleostomi</taxon>
        <taxon>Amphibia</taxon>
        <taxon>Batrachia</taxon>
        <taxon>Anura</taxon>
        <taxon>Pipoidea</taxon>
        <taxon>Pipidae</taxon>
        <taxon>Pipinae</taxon>
        <taxon>Hymenochirus</taxon>
    </lineage>
</organism>
<dbReference type="Proteomes" id="UP000812440">
    <property type="component" value="Chromosome 1"/>
</dbReference>